<sequence length="250" mass="27780">PILQHGGSVIYGSADDIVDYIEATFRDPPLLLEGSAGMDRTCPAVASLCLLQHRSILFHIERVVKISEELAATKVNSSTISPVKAGLAMKIKKLSSEYSRLVELMQEHAQMEERTMFPVLENADKGLTELVHADHARDLPIMNGIREDLKSVLALQQGSCVHNEALVALATRLKVFQVLLGDHFDEEERDILPLLETVGFGSKQQDAAIESCVIIMEAAHGRLLPYLLQGMPAHEMYQYLRIVQKPFQDP</sequence>
<reference evidence="2 3" key="1">
    <citation type="journal article" date="2011" name="Science">
        <title>The Selaginella genome identifies genetic changes associated with the evolution of vascular plants.</title>
        <authorList>
            <person name="Banks J.A."/>
            <person name="Nishiyama T."/>
            <person name="Hasebe M."/>
            <person name="Bowman J.L."/>
            <person name="Gribskov M."/>
            <person name="dePamphilis C."/>
            <person name="Albert V.A."/>
            <person name="Aono N."/>
            <person name="Aoyama T."/>
            <person name="Ambrose B.A."/>
            <person name="Ashton N.W."/>
            <person name="Axtell M.J."/>
            <person name="Barker E."/>
            <person name="Barker M.S."/>
            <person name="Bennetzen J.L."/>
            <person name="Bonawitz N.D."/>
            <person name="Chapple C."/>
            <person name="Cheng C."/>
            <person name="Correa L.G."/>
            <person name="Dacre M."/>
            <person name="DeBarry J."/>
            <person name="Dreyer I."/>
            <person name="Elias M."/>
            <person name="Engstrom E.M."/>
            <person name="Estelle M."/>
            <person name="Feng L."/>
            <person name="Finet C."/>
            <person name="Floyd S.K."/>
            <person name="Frommer W.B."/>
            <person name="Fujita T."/>
            <person name="Gramzow L."/>
            <person name="Gutensohn M."/>
            <person name="Harholt J."/>
            <person name="Hattori M."/>
            <person name="Heyl A."/>
            <person name="Hirai T."/>
            <person name="Hiwatashi Y."/>
            <person name="Ishikawa M."/>
            <person name="Iwata M."/>
            <person name="Karol K.G."/>
            <person name="Koehler B."/>
            <person name="Kolukisaoglu U."/>
            <person name="Kubo M."/>
            <person name="Kurata T."/>
            <person name="Lalonde S."/>
            <person name="Li K."/>
            <person name="Li Y."/>
            <person name="Litt A."/>
            <person name="Lyons E."/>
            <person name="Manning G."/>
            <person name="Maruyama T."/>
            <person name="Michael T.P."/>
            <person name="Mikami K."/>
            <person name="Miyazaki S."/>
            <person name="Morinaga S."/>
            <person name="Murata T."/>
            <person name="Mueller-Roeber B."/>
            <person name="Nelson D.R."/>
            <person name="Obara M."/>
            <person name="Oguri Y."/>
            <person name="Olmstead R.G."/>
            <person name="Onodera N."/>
            <person name="Petersen B.L."/>
            <person name="Pils B."/>
            <person name="Prigge M."/>
            <person name="Rensing S.A."/>
            <person name="Riano-Pachon D.M."/>
            <person name="Roberts A.W."/>
            <person name="Sato Y."/>
            <person name="Scheller H.V."/>
            <person name="Schulz B."/>
            <person name="Schulz C."/>
            <person name="Shakirov E.V."/>
            <person name="Shibagaki N."/>
            <person name="Shinohara N."/>
            <person name="Shippen D.E."/>
            <person name="Soerensen I."/>
            <person name="Sotooka R."/>
            <person name="Sugimoto N."/>
            <person name="Sugita M."/>
            <person name="Sumikawa N."/>
            <person name="Tanurdzic M."/>
            <person name="Theissen G."/>
            <person name="Ulvskov P."/>
            <person name="Wakazuki S."/>
            <person name="Weng J.K."/>
            <person name="Willats W.W."/>
            <person name="Wipf D."/>
            <person name="Wolf P.G."/>
            <person name="Yang L."/>
            <person name="Zimmer A.D."/>
            <person name="Zhu Q."/>
            <person name="Mitros T."/>
            <person name="Hellsten U."/>
            <person name="Loque D."/>
            <person name="Otillar R."/>
            <person name="Salamov A."/>
            <person name="Schmutz J."/>
            <person name="Shapiro H."/>
            <person name="Lindquist E."/>
            <person name="Lucas S."/>
            <person name="Rokhsar D."/>
            <person name="Grigoriev I.V."/>
        </authorList>
    </citation>
    <scope>NUCLEOTIDE SEQUENCE [LARGE SCALE GENOMIC DNA]</scope>
</reference>
<proteinExistence type="predicted"/>
<keyword evidence="3" id="KW-1185">Reference proteome</keyword>
<feature type="non-terminal residue" evidence="2">
    <location>
        <position position="250"/>
    </location>
</feature>
<feature type="domain" description="Hemerythrin-like" evidence="1">
    <location>
        <begin position="76"/>
        <end position="195"/>
    </location>
</feature>
<dbReference type="FunCoup" id="D8RQB0">
    <property type="interactions" value="1433"/>
</dbReference>
<dbReference type="OMA" id="MLWHMER"/>
<dbReference type="AlphaFoldDB" id="D8RQB0"/>
<protein>
    <recommendedName>
        <fullName evidence="1">Hemerythrin-like domain-containing protein</fullName>
    </recommendedName>
</protein>
<dbReference type="PANTHER" id="PTHR35739">
    <property type="entry name" value="OS01G0861700 PROTEIN"/>
    <property type="match status" value="1"/>
</dbReference>
<dbReference type="InterPro" id="IPR012312">
    <property type="entry name" value="Hemerythrin-like"/>
</dbReference>
<accession>D8RQB0</accession>
<dbReference type="PANTHER" id="PTHR35739:SF1">
    <property type="entry name" value="OS01G0861700 PROTEIN"/>
    <property type="match status" value="1"/>
</dbReference>
<dbReference type="Proteomes" id="UP000001514">
    <property type="component" value="Unassembled WGS sequence"/>
</dbReference>
<dbReference type="InParanoid" id="D8RQB0"/>
<evidence type="ECO:0000259" key="1">
    <source>
        <dbReference type="Pfam" id="PF01814"/>
    </source>
</evidence>
<evidence type="ECO:0000313" key="2">
    <source>
        <dbReference type="EMBL" id="EFJ25824.1"/>
    </source>
</evidence>
<dbReference type="STRING" id="88036.D8RQB0"/>
<dbReference type="CDD" id="cd12108">
    <property type="entry name" value="Hr-like"/>
    <property type="match status" value="1"/>
</dbReference>
<dbReference type="Gramene" id="EFJ25824">
    <property type="protein sequence ID" value="EFJ25824"/>
    <property type="gene ID" value="SELMODRAFT_56178"/>
</dbReference>
<dbReference type="EMBL" id="GL377586">
    <property type="protein sequence ID" value="EFJ25824.1"/>
    <property type="molecule type" value="Genomic_DNA"/>
</dbReference>
<evidence type="ECO:0000313" key="3">
    <source>
        <dbReference type="Proteomes" id="UP000001514"/>
    </source>
</evidence>
<dbReference type="Pfam" id="PF01814">
    <property type="entry name" value="Hemerythrin"/>
    <property type="match status" value="1"/>
</dbReference>
<dbReference type="HOGENOM" id="CLU_072444_0_0_1"/>
<gene>
    <name evidence="2" type="ORF">SELMODRAFT_56178</name>
</gene>
<organism evidence="3">
    <name type="scientific">Selaginella moellendorffii</name>
    <name type="common">Spikemoss</name>
    <dbReference type="NCBI Taxonomy" id="88036"/>
    <lineage>
        <taxon>Eukaryota</taxon>
        <taxon>Viridiplantae</taxon>
        <taxon>Streptophyta</taxon>
        <taxon>Embryophyta</taxon>
        <taxon>Tracheophyta</taxon>
        <taxon>Lycopodiopsida</taxon>
        <taxon>Selaginellales</taxon>
        <taxon>Selaginellaceae</taxon>
        <taxon>Selaginella</taxon>
    </lineage>
</organism>
<dbReference type="Gene3D" id="1.20.120.520">
    <property type="entry name" value="nmb1532 protein domain like"/>
    <property type="match status" value="1"/>
</dbReference>
<feature type="non-terminal residue" evidence="2">
    <location>
        <position position="1"/>
    </location>
</feature>
<dbReference type="eggNOG" id="ENOG502QU1N">
    <property type="taxonomic scope" value="Eukaryota"/>
</dbReference>
<name>D8RQB0_SELML</name>
<dbReference type="KEGG" id="smo:SELMODRAFT_56178"/>